<gene>
    <name evidence="1" type="ORF">NCTC10696_02145</name>
</gene>
<evidence type="ECO:0000313" key="1">
    <source>
        <dbReference type="EMBL" id="VTQ97704.1"/>
    </source>
</evidence>
<protein>
    <submittedName>
        <fullName evidence="1">Uncharacterized protein</fullName>
    </submittedName>
</protein>
<sequence>MPLTKPNKQLCNELNYLGLGLEQAAGGIINITKDCQDIDVAAVLKLVAKLYDDADRLAALADEVGAGLITRTESE</sequence>
<dbReference type="AlphaFoldDB" id="A0AAX3I955"/>
<dbReference type="EMBL" id="LR590482">
    <property type="protein sequence ID" value="VTQ97704.1"/>
    <property type="molecule type" value="Genomic_DNA"/>
</dbReference>
<proteinExistence type="predicted"/>
<reference evidence="1 2" key="1">
    <citation type="submission" date="2019-05" db="EMBL/GenBank/DDBJ databases">
        <authorList>
            <consortium name="Pathogen Informatics"/>
        </authorList>
    </citation>
    <scope>NUCLEOTIDE SEQUENCE [LARGE SCALE GENOMIC DNA]</scope>
    <source>
        <strain evidence="1 2">NCTC10696</strain>
    </source>
</reference>
<dbReference type="GeneID" id="61831330"/>
<organism evidence="1 2">
    <name type="scientific">Pseudomonas synxantha</name>
    <dbReference type="NCBI Taxonomy" id="47883"/>
    <lineage>
        <taxon>Bacteria</taxon>
        <taxon>Pseudomonadati</taxon>
        <taxon>Pseudomonadota</taxon>
        <taxon>Gammaproteobacteria</taxon>
        <taxon>Pseudomonadales</taxon>
        <taxon>Pseudomonadaceae</taxon>
        <taxon>Pseudomonas</taxon>
    </lineage>
</organism>
<dbReference type="RefSeq" id="WP_017736483.1">
    <property type="nucleotide sequence ID" value="NZ_CBCSGQ010000008.1"/>
</dbReference>
<name>A0AAX3I955_9PSED</name>
<dbReference type="Proteomes" id="UP000306562">
    <property type="component" value="Chromosome"/>
</dbReference>
<accession>A0AAX3I955</accession>
<evidence type="ECO:0000313" key="2">
    <source>
        <dbReference type="Proteomes" id="UP000306562"/>
    </source>
</evidence>